<keyword evidence="6 9" id="KW-0560">Oxidoreductase</keyword>
<reference evidence="13" key="1">
    <citation type="journal article" date="2020" name="mSystems">
        <title>Genome- and Community-Level Interaction Insights into Carbon Utilization and Element Cycling Functions of Hydrothermarchaeota in Hydrothermal Sediment.</title>
        <authorList>
            <person name="Zhou Z."/>
            <person name="Liu Y."/>
            <person name="Xu W."/>
            <person name="Pan J."/>
            <person name="Luo Z.H."/>
            <person name="Li M."/>
        </authorList>
    </citation>
    <scope>NUCLEOTIDE SEQUENCE [LARGE SCALE GENOMIC DNA]</scope>
    <source>
        <strain evidence="13">HyVt-113</strain>
    </source>
</reference>
<dbReference type="InterPro" id="IPR006089">
    <property type="entry name" value="Acyl-CoA_DH_CS"/>
</dbReference>
<dbReference type="PANTHER" id="PTHR43884:SF12">
    <property type="entry name" value="ISOVALERYL-COA DEHYDROGENASE, MITOCHONDRIAL-RELATED"/>
    <property type="match status" value="1"/>
</dbReference>
<dbReference type="InterPro" id="IPR009100">
    <property type="entry name" value="AcylCoA_DH/oxidase_NM_dom_sf"/>
</dbReference>
<dbReference type="PROSITE" id="PS00073">
    <property type="entry name" value="ACYL_COA_DH_2"/>
    <property type="match status" value="1"/>
</dbReference>
<dbReference type="SUPFAM" id="SSF56645">
    <property type="entry name" value="Acyl-CoA dehydrogenase NM domain-like"/>
    <property type="match status" value="1"/>
</dbReference>
<dbReference type="PANTHER" id="PTHR43884">
    <property type="entry name" value="ACYL-COA DEHYDROGENASE"/>
    <property type="match status" value="1"/>
</dbReference>
<dbReference type="PIRSF" id="PIRSF016578">
    <property type="entry name" value="HsaA"/>
    <property type="match status" value="1"/>
</dbReference>
<dbReference type="Gene3D" id="2.40.110.10">
    <property type="entry name" value="Butyryl-CoA Dehydrogenase, subunit A, domain 2"/>
    <property type="match status" value="1"/>
</dbReference>
<comment type="subunit">
    <text evidence="3">Homotetramer.</text>
</comment>
<evidence type="ECO:0000256" key="9">
    <source>
        <dbReference type="RuleBase" id="RU362125"/>
    </source>
</evidence>
<feature type="domain" description="Acyl-CoA oxidase/dehydrogenase middle" evidence="11">
    <location>
        <begin position="121"/>
        <end position="216"/>
    </location>
</feature>
<evidence type="ECO:0000259" key="11">
    <source>
        <dbReference type="Pfam" id="PF02770"/>
    </source>
</evidence>
<keyword evidence="5 9" id="KW-0274">FAD</keyword>
<comment type="cofactor">
    <cofactor evidence="1 9">
        <name>FAD</name>
        <dbReference type="ChEBI" id="CHEBI:57692"/>
    </cofactor>
</comment>
<dbReference type="Proteomes" id="UP000885706">
    <property type="component" value="Unassembled WGS sequence"/>
</dbReference>
<organism evidence="13">
    <name type="scientific">Desulfofervidus auxilii</name>
    <dbReference type="NCBI Taxonomy" id="1621989"/>
    <lineage>
        <taxon>Bacteria</taxon>
        <taxon>Pseudomonadati</taxon>
        <taxon>Thermodesulfobacteriota</taxon>
        <taxon>Candidatus Desulfofervidia</taxon>
        <taxon>Candidatus Desulfofervidales</taxon>
        <taxon>Candidatus Desulfofervidaceae</taxon>
        <taxon>Candidatus Desulfofervidus</taxon>
    </lineage>
</organism>
<dbReference type="GO" id="GO:0003995">
    <property type="term" value="F:acyl-CoA dehydrogenase activity"/>
    <property type="evidence" value="ECO:0007669"/>
    <property type="project" value="InterPro"/>
</dbReference>
<dbReference type="Gene3D" id="1.10.540.10">
    <property type="entry name" value="Acyl-CoA dehydrogenase/oxidase, N-terminal domain"/>
    <property type="match status" value="1"/>
</dbReference>
<dbReference type="FunFam" id="1.10.540.10:FF:000002">
    <property type="entry name" value="Acyl-CoA dehydrogenase FadE19"/>
    <property type="match status" value="1"/>
</dbReference>
<dbReference type="Pfam" id="PF02771">
    <property type="entry name" value="Acyl-CoA_dh_N"/>
    <property type="match status" value="1"/>
</dbReference>
<evidence type="ECO:0000256" key="4">
    <source>
        <dbReference type="ARBA" id="ARBA00022630"/>
    </source>
</evidence>
<dbReference type="InterPro" id="IPR046373">
    <property type="entry name" value="Acyl-CoA_Oxase/DH_mid-dom_sf"/>
</dbReference>
<feature type="domain" description="Acyl-CoA dehydrogenase/oxidase N-terminal" evidence="12">
    <location>
        <begin position="6"/>
        <end position="117"/>
    </location>
</feature>
<dbReference type="AlphaFoldDB" id="A0A7V0I9R1"/>
<evidence type="ECO:0000256" key="5">
    <source>
        <dbReference type="ARBA" id="ARBA00022827"/>
    </source>
</evidence>
<evidence type="ECO:0000313" key="13">
    <source>
        <dbReference type="EMBL" id="HDD35217.1"/>
    </source>
</evidence>
<evidence type="ECO:0000259" key="10">
    <source>
        <dbReference type="Pfam" id="PF00441"/>
    </source>
</evidence>
<sequence>MLYSLTEEQEMIKEVARRIAEEKILPKRAELDEKEEFPWDILKEIARADLFGIFIPEEYGGLGFGSFENALAVEQIAWGCAGVATAFAASGLGAYPIFLFGNEEQKHTYLPPIAKGEKIAAFGLTEPNAGSDAGGIQTTAMKDGEYYVLNGTKQWITNAGEADIYVIIALTDKKKGPRGASAFILEKGDPGFSFGKKEKKMGIRASTTGSLIFEDCRIPKERLLGKEGMGFFIALKTLDYARPGVGALAVGLAQAALDEAVKFARQRKQFGQPIISFQAVGHMLADMATQIEAARALIYAVCKYIDTNPKEFAKYAAIAKLFASDVAMRVTIDAVQVLGGHGYMRDYPVEKMMRDAKILQIYEGTNQIQRNVIAQVLNKEYGRKK</sequence>
<feature type="domain" description="Acyl-CoA dehydrogenase/oxidase C-terminal" evidence="10">
    <location>
        <begin position="228"/>
        <end position="377"/>
    </location>
</feature>
<dbReference type="EMBL" id="DQWQ01000014">
    <property type="protein sequence ID" value="HDD35217.1"/>
    <property type="molecule type" value="Genomic_DNA"/>
</dbReference>
<accession>A0A7V0I9R1</accession>
<evidence type="ECO:0000256" key="3">
    <source>
        <dbReference type="ARBA" id="ARBA00011881"/>
    </source>
</evidence>
<dbReference type="EC" id="1.3.8.10" evidence="7"/>
<evidence type="ECO:0000256" key="8">
    <source>
        <dbReference type="ARBA" id="ARBA00072305"/>
    </source>
</evidence>
<dbReference type="Pfam" id="PF02770">
    <property type="entry name" value="Acyl-CoA_dh_M"/>
    <property type="match status" value="1"/>
</dbReference>
<dbReference type="InterPro" id="IPR006091">
    <property type="entry name" value="Acyl-CoA_Oxase/DH_mid-dom"/>
</dbReference>
<dbReference type="InterPro" id="IPR036250">
    <property type="entry name" value="AcylCo_DH-like_C"/>
</dbReference>
<comment type="caution">
    <text evidence="13">The sequence shown here is derived from an EMBL/GenBank/DDBJ whole genome shotgun (WGS) entry which is preliminary data.</text>
</comment>
<dbReference type="SUPFAM" id="SSF47203">
    <property type="entry name" value="Acyl-CoA dehydrogenase C-terminal domain-like"/>
    <property type="match status" value="1"/>
</dbReference>
<evidence type="ECO:0000256" key="1">
    <source>
        <dbReference type="ARBA" id="ARBA00001974"/>
    </source>
</evidence>
<evidence type="ECO:0000259" key="12">
    <source>
        <dbReference type="Pfam" id="PF02771"/>
    </source>
</evidence>
<evidence type="ECO:0000256" key="6">
    <source>
        <dbReference type="ARBA" id="ARBA00023002"/>
    </source>
</evidence>
<gene>
    <name evidence="13" type="ORF">ENF30_00275</name>
</gene>
<dbReference type="FunFam" id="1.20.140.10:FF:000004">
    <property type="entry name" value="Acyl-CoA dehydrogenase FadE25"/>
    <property type="match status" value="1"/>
</dbReference>
<dbReference type="PROSITE" id="PS00072">
    <property type="entry name" value="ACYL_COA_DH_1"/>
    <property type="match status" value="1"/>
</dbReference>
<dbReference type="InterPro" id="IPR009075">
    <property type="entry name" value="AcylCo_DH/oxidase_C"/>
</dbReference>
<dbReference type="InterPro" id="IPR013786">
    <property type="entry name" value="AcylCoA_DH/ox_N"/>
</dbReference>
<name>A0A7V0I9R1_DESA2</name>
<evidence type="ECO:0000256" key="7">
    <source>
        <dbReference type="ARBA" id="ARBA00066362"/>
    </source>
</evidence>
<protein>
    <recommendedName>
        <fullName evidence="8">Cyclohex-1-ene-1-carbonyl-CoA dehydrogenase</fullName>
        <ecNumber evidence="7">1.3.8.10</ecNumber>
    </recommendedName>
</protein>
<comment type="similarity">
    <text evidence="2 9">Belongs to the acyl-CoA dehydrogenase family.</text>
</comment>
<dbReference type="Pfam" id="PF00441">
    <property type="entry name" value="Acyl-CoA_dh_1"/>
    <property type="match status" value="1"/>
</dbReference>
<dbReference type="FunFam" id="2.40.110.10:FF:000001">
    <property type="entry name" value="Acyl-CoA dehydrogenase, mitochondrial"/>
    <property type="match status" value="1"/>
</dbReference>
<dbReference type="InterPro" id="IPR037069">
    <property type="entry name" value="AcylCoA_DH/ox_N_sf"/>
</dbReference>
<dbReference type="GO" id="GO:0050660">
    <property type="term" value="F:flavin adenine dinucleotide binding"/>
    <property type="evidence" value="ECO:0007669"/>
    <property type="project" value="InterPro"/>
</dbReference>
<proteinExistence type="inferred from homology"/>
<keyword evidence="4 9" id="KW-0285">Flavoprotein</keyword>
<dbReference type="Gene3D" id="1.20.140.10">
    <property type="entry name" value="Butyryl-CoA Dehydrogenase, subunit A, domain 3"/>
    <property type="match status" value="1"/>
</dbReference>
<evidence type="ECO:0000256" key="2">
    <source>
        <dbReference type="ARBA" id="ARBA00009347"/>
    </source>
</evidence>